<dbReference type="Proteomes" id="UP000694621">
    <property type="component" value="Unplaced"/>
</dbReference>
<evidence type="ECO:0000256" key="10">
    <source>
        <dbReference type="SAM" id="SignalP"/>
    </source>
</evidence>
<evidence type="ECO:0000313" key="12">
    <source>
        <dbReference type="Proteomes" id="UP000694621"/>
    </source>
</evidence>
<evidence type="ECO:0000256" key="2">
    <source>
        <dbReference type="ARBA" id="ARBA00022614"/>
    </source>
</evidence>
<feature type="signal peptide" evidence="10">
    <location>
        <begin position="1"/>
        <end position="15"/>
    </location>
</feature>
<feature type="chain" id="PRO_5034934439" description="LRRNT domain-containing protein" evidence="10">
    <location>
        <begin position="16"/>
        <end position="289"/>
    </location>
</feature>
<evidence type="ECO:0000256" key="6">
    <source>
        <dbReference type="ARBA" id="ARBA00022989"/>
    </source>
</evidence>
<dbReference type="AlphaFoldDB" id="A0A8B9GQL6"/>
<dbReference type="Pfam" id="PF13855">
    <property type="entry name" value="LRR_8"/>
    <property type="match status" value="1"/>
</dbReference>
<dbReference type="InterPro" id="IPR001611">
    <property type="entry name" value="Leu-rich_rpt"/>
</dbReference>
<keyword evidence="6 9" id="KW-1133">Transmembrane helix</keyword>
<feature type="transmembrane region" description="Helical" evidence="9">
    <location>
        <begin position="233"/>
        <end position="254"/>
    </location>
</feature>
<dbReference type="GO" id="GO:0005886">
    <property type="term" value="C:plasma membrane"/>
    <property type="evidence" value="ECO:0007669"/>
    <property type="project" value="TreeGrafter"/>
</dbReference>
<reference evidence="11" key="1">
    <citation type="submission" date="2025-08" db="UniProtKB">
        <authorList>
            <consortium name="Ensembl"/>
        </authorList>
    </citation>
    <scope>IDENTIFICATION</scope>
</reference>
<dbReference type="SUPFAM" id="SSF52058">
    <property type="entry name" value="L domain-like"/>
    <property type="match status" value="1"/>
</dbReference>
<dbReference type="PROSITE" id="PS51450">
    <property type="entry name" value="LRR"/>
    <property type="match status" value="1"/>
</dbReference>
<keyword evidence="7 9" id="KW-0472">Membrane</keyword>
<dbReference type="Gene3D" id="3.80.10.10">
    <property type="entry name" value="Ribonuclease Inhibitor"/>
    <property type="match status" value="1"/>
</dbReference>
<name>A0A8B9GQL6_ASTMX</name>
<protein>
    <recommendedName>
        <fullName evidence="13">LRRNT domain-containing protein</fullName>
    </recommendedName>
</protein>
<evidence type="ECO:0008006" key="13">
    <source>
        <dbReference type="Google" id="ProtNLM"/>
    </source>
</evidence>
<sequence length="289" mass="33086">MHLSIMFSSTSLTHCFWITLCCFTPDAGVFCRLYVLLGAGLWVQARAGCPAGCKCPLESRTVLCVAAGLLEVPRELPLETVSLHLEHNLIHTIPEDAFQDLLHLQDLYLSHNKIDSLATRALRHLSTELRLLDLSNNQLRHARWEEFGVTRAKVRLYHNPWHCDCNLQQLMEGLYLEPETVNQIVCKSSVRGINEGSRWDDSAAAASHIGQPLVKLLDSGVNFCSLQRRTTDVAMLITMFLWFFMVIVYVVYYVRQNRPQDTNYHLNQQVVNRNKSVESRNEESARQIY</sequence>
<keyword evidence="3 9" id="KW-0812">Transmembrane</keyword>
<keyword evidence="8" id="KW-0325">Glycoprotein</keyword>
<organism evidence="11 12">
    <name type="scientific">Astyanax mexicanus</name>
    <name type="common">Blind cave fish</name>
    <name type="synonym">Astyanax fasciatus mexicanus</name>
    <dbReference type="NCBI Taxonomy" id="7994"/>
    <lineage>
        <taxon>Eukaryota</taxon>
        <taxon>Metazoa</taxon>
        <taxon>Chordata</taxon>
        <taxon>Craniata</taxon>
        <taxon>Vertebrata</taxon>
        <taxon>Euteleostomi</taxon>
        <taxon>Actinopterygii</taxon>
        <taxon>Neopterygii</taxon>
        <taxon>Teleostei</taxon>
        <taxon>Ostariophysi</taxon>
        <taxon>Characiformes</taxon>
        <taxon>Characoidei</taxon>
        <taxon>Acestrorhamphidae</taxon>
        <taxon>Acestrorhamphinae</taxon>
        <taxon>Astyanax</taxon>
    </lineage>
</organism>
<dbReference type="PANTHER" id="PTHR24365">
    <property type="entry name" value="TOLL-LIKE RECEPTOR"/>
    <property type="match status" value="1"/>
</dbReference>
<evidence type="ECO:0000256" key="8">
    <source>
        <dbReference type="ARBA" id="ARBA00023180"/>
    </source>
</evidence>
<evidence type="ECO:0000256" key="9">
    <source>
        <dbReference type="SAM" id="Phobius"/>
    </source>
</evidence>
<comment type="subcellular location">
    <subcellularLocation>
        <location evidence="1">Membrane</location>
        <topology evidence="1">Single-pass membrane protein</topology>
    </subcellularLocation>
</comment>
<dbReference type="Ensembl" id="ENSAMXT00005001149.1">
    <property type="protein sequence ID" value="ENSAMXP00005001011.1"/>
    <property type="gene ID" value="ENSAMXG00005000652.1"/>
</dbReference>
<keyword evidence="5" id="KW-0677">Repeat</keyword>
<evidence type="ECO:0000256" key="3">
    <source>
        <dbReference type="ARBA" id="ARBA00022692"/>
    </source>
</evidence>
<evidence type="ECO:0000256" key="7">
    <source>
        <dbReference type="ARBA" id="ARBA00023136"/>
    </source>
</evidence>
<dbReference type="InterPro" id="IPR003591">
    <property type="entry name" value="Leu-rich_rpt_typical-subtyp"/>
</dbReference>
<dbReference type="SMART" id="SM00369">
    <property type="entry name" value="LRR_TYP"/>
    <property type="match status" value="3"/>
</dbReference>
<keyword evidence="4 10" id="KW-0732">Signal</keyword>
<dbReference type="PANTHER" id="PTHR24365:SF541">
    <property type="entry name" value="PROTEIN TOLL-RELATED"/>
    <property type="match status" value="1"/>
</dbReference>
<dbReference type="GO" id="GO:0038023">
    <property type="term" value="F:signaling receptor activity"/>
    <property type="evidence" value="ECO:0007669"/>
    <property type="project" value="TreeGrafter"/>
</dbReference>
<proteinExistence type="predicted"/>
<dbReference type="GO" id="GO:0007165">
    <property type="term" value="P:signal transduction"/>
    <property type="evidence" value="ECO:0007669"/>
    <property type="project" value="TreeGrafter"/>
</dbReference>
<dbReference type="InterPro" id="IPR032675">
    <property type="entry name" value="LRR_dom_sf"/>
</dbReference>
<evidence type="ECO:0000256" key="1">
    <source>
        <dbReference type="ARBA" id="ARBA00004167"/>
    </source>
</evidence>
<keyword evidence="2" id="KW-0433">Leucine-rich repeat</keyword>
<accession>A0A8B9GQL6</accession>
<evidence type="ECO:0000313" key="11">
    <source>
        <dbReference type="Ensembl" id="ENSAMXP00005001011.1"/>
    </source>
</evidence>
<evidence type="ECO:0000256" key="4">
    <source>
        <dbReference type="ARBA" id="ARBA00022729"/>
    </source>
</evidence>
<evidence type="ECO:0000256" key="5">
    <source>
        <dbReference type="ARBA" id="ARBA00022737"/>
    </source>
</evidence>